<organism evidence="2 3">
    <name type="scientific">Pseudomonas putida</name>
    <name type="common">Arthrobacter siderocapsulatus</name>
    <dbReference type="NCBI Taxonomy" id="303"/>
    <lineage>
        <taxon>Bacteria</taxon>
        <taxon>Pseudomonadati</taxon>
        <taxon>Pseudomonadota</taxon>
        <taxon>Gammaproteobacteria</taxon>
        <taxon>Pseudomonadales</taxon>
        <taxon>Pseudomonadaceae</taxon>
        <taxon>Pseudomonas</taxon>
    </lineage>
</organism>
<evidence type="ECO:0000313" key="2">
    <source>
        <dbReference type="EMBL" id="MBI6885053.1"/>
    </source>
</evidence>
<dbReference type="EMBL" id="JAEHTE010000014">
    <property type="protein sequence ID" value="MBI6885053.1"/>
    <property type="molecule type" value="Genomic_DNA"/>
</dbReference>
<reference evidence="2" key="1">
    <citation type="submission" date="2020-12" db="EMBL/GenBank/DDBJ databases">
        <title>Enhanced detection system for hospital associated transmission using whole genome sequencing surveillance.</title>
        <authorList>
            <person name="Harrison L.H."/>
            <person name="Van Tyne D."/>
            <person name="Marsh J.W."/>
            <person name="Griffith M.P."/>
            <person name="Snyder D.J."/>
            <person name="Cooper V.S."/>
            <person name="Mustapha M."/>
        </authorList>
    </citation>
    <scope>NUCLEOTIDE SEQUENCE</scope>
    <source>
        <strain evidence="2">PSB00042</strain>
    </source>
</reference>
<evidence type="ECO:0000313" key="3">
    <source>
        <dbReference type="Proteomes" id="UP000637061"/>
    </source>
</evidence>
<dbReference type="RefSeq" id="WP_198747449.1">
    <property type="nucleotide sequence ID" value="NZ_JAEHTE010000014.1"/>
</dbReference>
<proteinExistence type="predicted"/>
<dbReference type="Pfam" id="PF01261">
    <property type="entry name" value="AP_endonuc_2"/>
    <property type="match status" value="1"/>
</dbReference>
<dbReference type="Gene3D" id="3.20.20.150">
    <property type="entry name" value="Divalent-metal-dependent TIM barrel enzymes"/>
    <property type="match status" value="1"/>
</dbReference>
<protein>
    <submittedName>
        <fullName evidence="2">TIM barrel protein</fullName>
    </submittedName>
</protein>
<feature type="domain" description="Xylose isomerase-like TIM barrel" evidence="1">
    <location>
        <begin position="27"/>
        <end position="262"/>
    </location>
</feature>
<dbReference type="Proteomes" id="UP000637061">
    <property type="component" value="Unassembled WGS sequence"/>
</dbReference>
<dbReference type="AlphaFoldDB" id="A0A8I1JKH4"/>
<dbReference type="InterPro" id="IPR036237">
    <property type="entry name" value="Xyl_isomerase-like_sf"/>
</dbReference>
<comment type="caution">
    <text evidence="2">The sequence shown here is derived from an EMBL/GenBank/DDBJ whole genome shotgun (WGS) entry which is preliminary data.</text>
</comment>
<evidence type="ECO:0000259" key="1">
    <source>
        <dbReference type="Pfam" id="PF01261"/>
    </source>
</evidence>
<name>A0A8I1JKH4_PSEPU</name>
<dbReference type="SUPFAM" id="SSF51658">
    <property type="entry name" value="Xylose isomerase-like"/>
    <property type="match status" value="1"/>
</dbReference>
<gene>
    <name evidence="2" type="ORF">JEU22_14150</name>
</gene>
<sequence length="281" mass="31513">MLKKFYAQDTCFYNSMGVYSFEDRCEITKAAGYDATYLSVWDGRRWPEVHKLKTVKERYDLDVAGVYIVLNLALGAKSEANTGIYQMLKVIPEGSTVELAIKTVGSLDPSSRVGDDIVVDWLQEALVIAQHRNVRILIYSHYTHWSEKHDDALRICERINHPNLGIVFCGYHWFAADGENLAGTLKRSMPYLKQVNLSGARKSPLGWGGSATIETLDLGEMDNFALVALLNRLGYEGYLGWQGWGEGGDVFAKLERSLAALKSMTARAIQNPHWASYIDHA</sequence>
<dbReference type="InterPro" id="IPR013022">
    <property type="entry name" value="Xyl_isomerase-like_TIM-brl"/>
</dbReference>
<accession>A0A8I1JKH4</accession>